<reference evidence="2 3" key="1">
    <citation type="submission" date="2015-12" db="EMBL/GenBank/DDBJ databases">
        <authorList>
            <person name="Shamseldin A."/>
            <person name="Moawad H."/>
            <person name="Abd El-Rahim W.M."/>
            <person name="Sadowsky M.J."/>
        </authorList>
    </citation>
    <scope>NUCLEOTIDE SEQUENCE [LARGE SCALE GENOMIC DNA]</scope>
    <source>
        <strain evidence="2 3">WF1</strain>
    </source>
</reference>
<dbReference type="SUPFAM" id="SSF143422">
    <property type="entry name" value="Transposase IS200-like"/>
    <property type="match status" value="1"/>
</dbReference>
<accession>A0A1V8M9D9</accession>
<dbReference type="SMART" id="SM01321">
    <property type="entry name" value="Y1_Tnp"/>
    <property type="match status" value="1"/>
</dbReference>
<comment type="caution">
    <text evidence="2">The sequence shown here is derived from an EMBL/GenBank/DDBJ whole genome shotgun (WGS) entry which is preliminary data.</text>
</comment>
<sequence length="177" mass="21108">MPNYRRALIPGGTYFFTVNLLQRRDNNLLIRVINLRRETVRKVRKSHPFYIDAWVVLPDHLHCAWTLPPDDSNFSLRWGLIKSGFSRSLPKNGKTHHKVRKAAGERGIWQRHFCEYVIRDDLDYQRHVDYIHVNPLKHGYVKRIIDWPYLTFHHYVARGIYLPNWCCDINNSVDGDE</sequence>
<keyword evidence="3" id="KW-1185">Reference proteome</keyword>
<protein>
    <submittedName>
        <fullName evidence="2">Transposase</fullName>
    </submittedName>
</protein>
<evidence type="ECO:0000259" key="1">
    <source>
        <dbReference type="SMART" id="SM01321"/>
    </source>
</evidence>
<dbReference type="PANTHER" id="PTHR36966">
    <property type="entry name" value="REP-ASSOCIATED TYROSINE TRANSPOSASE"/>
    <property type="match status" value="1"/>
</dbReference>
<dbReference type="GO" id="GO:0006313">
    <property type="term" value="P:DNA transposition"/>
    <property type="evidence" value="ECO:0007669"/>
    <property type="project" value="InterPro"/>
</dbReference>
<dbReference type="NCBIfam" id="NF047646">
    <property type="entry name" value="REP_Tyr_transpos"/>
    <property type="match status" value="1"/>
</dbReference>
<dbReference type="EMBL" id="LPUF01000001">
    <property type="protein sequence ID" value="OQK18112.1"/>
    <property type="molecule type" value="Genomic_DNA"/>
</dbReference>
<evidence type="ECO:0000313" key="2">
    <source>
        <dbReference type="EMBL" id="OQK18112.1"/>
    </source>
</evidence>
<dbReference type="AlphaFoldDB" id="A0A1V8M9D9"/>
<dbReference type="InterPro" id="IPR002686">
    <property type="entry name" value="Transposase_17"/>
</dbReference>
<dbReference type="Gene3D" id="3.30.70.1290">
    <property type="entry name" value="Transposase IS200-like"/>
    <property type="match status" value="1"/>
</dbReference>
<gene>
    <name evidence="2" type="ORF">AU255_09795</name>
</gene>
<dbReference type="OrthoDB" id="9794403at2"/>
<organism evidence="2 3">
    <name type="scientific">Methyloprofundus sedimenti</name>
    <dbReference type="NCBI Taxonomy" id="1420851"/>
    <lineage>
        <taxon>Bacteria</taxon>
        <taxon>Pseudomonadati</taxon>
        <taxon>Pseudomonadota</taxon>
        <taxon>Gammaproteobacteria</taxon>
        <taxon>Methylococcales</taxon>
        <taxon>Methylococcaceae</taxon>
        <taxon>Methyloprofundus</taxon>
    </lineage>
</organism>
<dbReference type="Proteomes" id="UP000191980">
    <property type="component" value="Unassembled WGS sequence"/>
</dbReference>
<dbReference type="InterPro" id="IPR052715">
    <property type="entry name" value="RAYT_transposase"/>
</dbReference>
<name>A0A1V8M9D9_9GAMM</name>
<feature type="domain" description="Transposase IS200-like" evidence="1">
    <location>
        <begin position="9"/>
        <end position="134"/>
    </location>
</feature>
<proteinExistence type="predicted"/>
<dbReference type="STRING" id="1420851.AU255_09795"/>
<dbReference type="RefSeq" id="WP_080522717.1">
    <property type="nucleotide sequence ID" value="NZ_LPUF01000001.1"/>
</dbReference>
<dbReference type="PANTHER" id="PTHR36966:SF1">
    <property type="entry name" value="REP-ASSOCIATED TYROSINE TRANSPOSASE"/>
    <property type="match status" value="1"/>
</dbReference>
<dbReference type="GO" id="GO:0004803">
    <property type="term" value="F:transposase activity"/>
    <property type="evidence" value="ECO:0007669"/>
    <property type="project" value="InterPro"/>
</dbReference>
<dbReference type="GO" id="GO:0043565">
    <property type="term" value="F:sequence-specific DNA binding"/>
    <property type="evidence" value="ECO:0007669"/>
    <property type="project" value="TreeGrafter"/>
</dbReference>
<evidence type="ECO:0000313" key="3">
    <source>
        <dbReference type="Proteomes" id="UP000191980"/>
    </source>
</evidence>
<dbReference type="InterPro" id="IPR036515">
    <property type="entry name" value="Transposase_17_sf"/>
</dbReference>